<dbReference type="InterPro" id="IPR008271">
    <property type="entry name" value="Ser/Thr_kinase_AS"/>
</dbReference>
<dbReference type="Gene3D" id="3.30.10.20">
    <property type="match status" value="3"/>
</dbReference>
<dbReference type="SMART" id="SM00220">
    <property type="entry name" value="S_TKc"/>
    <property type="match status" value="1"/>
</dbReference>
<dbReference type="PROSITE" id="PS00107">
    <property type="entry name" value="PROTEIN_KINASE_ATP"/>
    <property type="match status" value="1"/>
</dbReference>
<dbReference type="AlphaFoldDB" id="A0A926ITE8"/>
<evidence type="ECO:0000256" key="6">
    <source>
        <dbReference type="ARBA" id="ARBA00022840"/>
    </source>
</evidence>
<dbReference type="PROSITE" id="PS50011">
    <property type="entry name" value="PROTEIN_KINASE_DOM"/>
    <property type="match status" value="1"/>
</dbReference>
<gene>
    <name evidence="14" type="primary">pknB</name>
    <name evidence="14" type="ORF">H8706_02095</name>
</gene>
<dbReference type="GO" id="GO:0004674">
    <property type="term" value="F:protein serine/threonine kinase activity"/>
    <property type="evidence" value="ECO:0007669"/>
    <property type="project" value="UniProtKB-KW"/>
</dbReference>
<dbReference type="GO" id="GO:0005524">
    <property type="term" value="F:ATP binding"/>
    <property type="evidence" value="ECO:0007669"/>
    <property type="project" value="UniProtKB-UniRule"/>
</dbReference>
<feature type="domain" description="PASTA" evidence="13">
    <location>
        <begin position="428"/>
        <end position="494"/>
    </location>
</feature>
<dbReference type="PANTHER" id="PTHR43289">
    <property type="entry name" value="MITOGEN-ACTIVATED PROTEIN KINASE KINASE KINASE 20-RELATED"/>
    <property type="match status" value="1"/>
</dbReference>
<proteinExistence type="predicted"/>
<dbReference type="PROSITE" id="PS00108">
    <property type="entry name" value="PROTEIN_KINASE_ST"/>
    <property type="match status" value="1"/>
</dbReference>
<evidence type="ECO:0000256" key="9">
    <source>
        <dbReference type="PROSITE-ProRule" id="PRU10141"/>
    </source>
</evidence>
<evidence type="ECO:0000256" key="10">
    <source>
        <dbReference type="SAM" id="MobiDB-lite"/>
    </source>
</evidence>
<dbReference type="NCBIfam" id="NF033483">
    <property type="entry name" value="PknB_PASTA_kin"/>
    <property type="match status" value="1"/>
</dbReference>
<evidence type="ECO:0000256" key="1">
    <source>
        <dbReference type="ARBA" id="ARBA00012513"/>
    </source>
</evidence>
<sequence length="646" mass="69996">MVGKILGGRYEILEEIGKGGMAVVYKARCRLLNRIVAIKVLREDLTDNEEFVRRFNIEAQAAASLTHPNIVSVYDVGKEGGIHYIVMEYVEGVTLKQYIEKKGRIPWREAVSITIEICHGLAAAHKKHIVHRDIKPHNIIVTSTGAIKVTDFGIARATTTSTVAASDDVLGSVHYFSPEQARGGYVDEKSDIYSLGVVMYEMLVGKVPFTGDTPVAVAMKQIEEAPRSICEQVSDVPQCVEGVTFKAMAKETRYRYQSVEDLSDDLYAILKNPNLDAPSVVNTPTDDDADATRKIAPIVKREELDVMPENIRKKGSNTSKKGNNGEKGDKKAVVFAMLTSLLIVGVLTVVFGFMFFGSQNSGNIKVPSVMGMTLEGAEKVAKDNGAVIEVLEYKESTEEDGTIIEQSPKADMTVATLEKISVVISGKEPTEIVLSDYKGRDFDSAEKELTKLGLKVTKSEEKSESASEGEVIRQSPSAKTKLEKGDSVTLYVAVKKADEEEIMVPQVVGKTYDEAKSELENAGFKVEKNEKTSDKASGTVISQSINGGAKKGTSVTLTVSKGNESTAQNPTTQPPAAKTKTLTIDLSGYSKPVEIKIVTGGRVVSAVTVDPSKTPEYSATLTGTGTKTFEVHIDGVKKVTKTVNFD</sequence>
<reference evidence="14" key="1">
    <citation type="submission" date="2020-08" db="EMBL/GenBank/DDBJ databases">
        <title>Genome public.</title>
        <authorList>
            <person name="Liu C."/>
            <person name="Sun Q."/>
        </authorList>
    </citation>
    <scope>NUCLEOTIDE SEQUENCE</scope>
    <source>
        <strain evidence="14">NSJ-50</strain>
    </source>
</reference>
<dbReference type="SUPFAM" id="SSF56112">
    <property type="entry name" value="Protein kinase-like (PK-like)"/>
    <property type="match status" value="1"/>
</dbReference>
<dbReference type="Gene3D" id="1.10.510.10">
    <property type="entry name" value="Transferase(Phosphotransferase) domain 1"/>
    <property type="match status" value="1"/>
</dbReference>
<dbReference type="CDD" id="cd06577">
    <property type="entry name" value="PASTA_pknB"/>
    <property type="match status" value="3"/>
</dbReference>
<dbReference type="InterPro" id="IPR000719">
    <property type="entry name" value="Prot_kinase_dom"/>
</dbReference>
<keyword evidence="15" id="KW-1185">Reference proteome</keyword>
<evidence type="ECO:0000256" key="4">
    <source>
        <dbReference type="ARBA" id="ARBA00022741"/>
    </source>
</evidence>
<feature type="binding site" evidence="9">
    <location>
        <position position="39"/>
    </location>
    <ligand>
        <name>ATP</name>
        <dbReference type="ChEBI" id="CHEBI:30616"/>
    </ligand>
</feature>
<dbReference type="Pfam" id="PF03793">
    <property type="entry name" value="PASTA"/>
    <property type="match status" value="3"/>
</dbReference>
<evidence type="ECO:0000256" key="11">
    <source>
        <dbReference type="SAM" id="Phobius"/>
    </source>
</evidence>
<feature type="domain" description="PASTA" evidence="13">
    <location>
        <begin position="498"/>
        <end position="561"/>
    </location>
</feature>
<evidence type="ECO:0000256" key="2">
    <source>
        <dbReference type="ARBA" id="ARBA00022527"/>
    </source>
</evidence>
<evidence type="ECO:0000256" key="7">
    <source>
        <dbReference type="ARBA" id="ARBA00047899"/>
    </source>
</evidence>
<evidence type="ECO:0000313" key="15">
    <source>
        <dbReference type="Proteomes" id="UP000647416"/>
    </source>
</evidence>
<feature type="domain" description="Protein kinase" evidence="12">
    <location>
        <begin position="10"/>
        <end position="270"/>
    </location>
</feature>
<dbReference type="PROSITE" id="PS51178">
    <property type="entry name" value="PASTA"/>
    <property type="match status" value="3"/>
</dbReference>
<evidence type="ECO:0000256" key="8">
    <source>
        <dbReference type="ARBA" id="ARBA00048679"/>
    </source>
</evidence>
<keyword evidence="5 14" id="KW-0418">Kinase</keyword>
<feature type="domain" description="PASTA" evidence="13">
    <location>
        <begin position="360"/>
        <end position="426"/>
    </location>
</feature>
<keyword evidence="11" id="KW-0812">Transmembrane</keyword>
<organism evidence="14 15">
    <name type="scientific">Qingrenia yutianensis</name>
    <dbReference type="NCBI Taxonomy" id="2763676"/>
    <lineage>
        <taxon>Bacteria</taxon>
        <taxon>Bacillati</taxon>
        <taxon>Bacillota</taxon>
        <taxon>Clostridia</taxon>
        <taxon>Eubacteriales</taxon>
        <taxon>Oscillospiraceae</taxon>
        <taxon>Qingrenia</taxon>
    </lineage>
</organism>
<evidence type="ECO:0000313" key="14">
    <source>
        <dbReference type="EMBL" id="MBC8595663.1"/>
    </source>
</evidence>
<evidence type="ECO:0000256" key="5">
    <source>
        <dbReference type="ARBA" id="ARBA00022777"/>
    </source>
</evidence>
<dbReference type="InterPro" id="IPR005543">
    <property type="entry name" value="PASTA_dom"/>
</dbReference>
<dbReference type="InterPro" id="IPR011009">
    <property type="entry name" value="Kinase-like_dom_sf"/>
</dbReference>
<dbReference type="Gene3D" id="3.30.200.20">
    <property type="entry name" value="Phosphorylase Kinase, domain 1"/>
    <property type="match status" value="1"/>
</dbReference>
<dbReference type="CDD" id="cd14014">
    <property type="entry name" value="STKc_PknB_like"/>
    <property type="match status" value="1"/>
</dbReference>
<dbReference type="FunFam" id="3.30.200.20:FF:000035">
    <property type="entry name" value="Serine/threonine protein kinase Stk1"/>
    <property type="match status" value="1"/>
</dbReference>
<evidence type="ECO:0000256" key="3">
    <source>
        <dbReference type="ARBA" id="ARBA00022679"/>
    </source>
</evidence>
<feature type="transmembrane region" description="Helical" evidence="11">
    <location>
        <begin position="332"/>
        <end position="356"/>
    </location>
</feature>
<accession>A0A926ITE8</accession>
<dbReference type="PANTHER" id="PTHR43289:SF34">
    <property type="entry name" value="SERINE_THREONINE-PROTEIN KINASE YBDM-RELATED"/>
    <property type="match status" value="1"/>
</dbReference>
<dbReference type="FunFam" id="1.10.510.10:FF:000021">
    <property type="entry name" value="Serine/threonine protein kinase"/>
    <property type="match status" value="1"/>
</dbReference>
<dbReference type="EMBL" id="JACRTE010000002">
    <property type="protein sequence ID" value="MBC8595663.1"/>
    <property type="molecule type" value="Genomic_DNA"/>
</dbReference>
<keyword evidence="11" id="KW-0472">Membrane</keyword>
<dbReference type="RefSeq" id="WP_262431322.1">
    <property type="nucleotide sequence ID" value="NZ_JACRTE010000002.1"/>
</dbReference>
<dbReference type="Pfam" id="PF00069">
    <property type="entry name" value="Pkinase"/>
    <property type="match status" value="1"/>
</dbReference>
<comment type="caution">
    <text evidence="14">The sequence shown here is derived from an EMBL/GenBank/DDBJ whole genome shotgun (WGS) entry which is preliminary data.</text>
</comment>
<dbReference type="EC" id="2.7.11.1" evidence="1"/>
<evidence type="ECO:0000259" key="12">
    <source>
        <dbReference type="PROSITE" id="PS50011"/>
    </source>
</evidence>
<keyword evidence="2" id="KW-0723">Serine/threonine-protein kinase</keyword>
<keyword evidence="6 9" id="KW-0067">ATP-binding</keyword>
<comment type="catalytic activity">
    <reaction evidence="8">
        <text>L-seryl-[protein] + ATP = O-phospho-L-seryl-[protein] + ADP + H(+)</text>
        <dbReference type="Rhea" id="RHEA:17989"/>
        <dbReference type="Rhea" id="RHEA-COMP:9863"/>
        <dbReference type="Rhea" id="RHEA-COMP:11604"/>
        <dbReference type="ChEBI" id="CHEBI:15378"/>
        <dbReference type="ChEBI" id="CHEBI:29999"/>
        <dbReference type="ChEBI" id="CHEBI:30616"/>
        <dbReference type="ChEBI" id="CHEBI:83421"/>
        <dbReference type="ChEBI" id="CHEBI:456216"/>
        <dbReference type="EC" id="2.7.11.1"/>
    </reaction>
</comment>
<protein>
    <recommendedName>
        <fullName evidence="1">non-specific serine/threonine protein kinase</fullName>
        <ecNumber evidence="1">2.7.11.1</ecNumber>
    </recommendedName>
</protein>
<keyword evidence="3" id="KW-0808">Transferase</keyword>
<name>A0A926ITE8_9FIRM</name>
<dbReference type="SMART" id="SM00740">
    <property type="entry name" value="PASTA"/>
    <property type="match status" value="3"/>
</dbReference>
<comment type="catalytic activity">
    <reaction evidence="7">
        <text>L-threonyl-[protein] + ATP = O-phospho-L-threonyl-[protein] + ADP + H(+)</text>
        <dbReference type="Rhea" id="RHEA:46608"/>
        <dbReference type="Rhea" id="RHEA-COMP:11060"/>
        <dbReference type="Rhea" id="RHEA-COMP:11605"/>
        <dbReference type="ChEBI" id="CHEBI:15378"/>
        <dbReference type="ChEBI" id="CHEBI:30013"/>
        <dbReference type="ChEBI" id="CHEBI:30616"/>
        <dbReference type="ChEBI" id="CHEBI:61977"/>
        <dbReference type="ChEBI" id="CHEBI:456216"/>
        <dbReference type="EC" id="2.7.11.1"/>
    </reaction>
</comment>
<evidence type="ECO:0000259" key="13">
    <source>
        <dbReference type="PROSITE" id="PS51178"/>
    </source>
</evidence>
<keyword evidence="11" id="KW-1133">Transmembrane helix</keyword>
<dbReference type="InterPro" id="IPR017441">
    <property type="entry name" value="Protein_kinase_ATP_BS"/>
</dbReference>
<keyword evidence="4 9" id="KW-0547">Nucleotide-binding</keyword>
<dbReference type="Proteomes" id="UP000647416">
    <property type="component" value="Unassembled WGS sequence"/>
</dbReference>
<feature type="region of interest" description="Disordered" evidence="10">
    <location>
        <begin position="458"/>
        <end position="479"/>
    </location>
</feature>